<dbReference type="Proteomes" id="UP001603418">
    <property type="component" value="Unassembled WGS sequence"/>
</dbReference>
<comment type="caution">
    <text evidence="2">The sequence shown here is derived from an EMBL/GenBank/DDBJ whole genome shotgun (WGS) entry which is preliminary data.</text>
</comment>
<keyword evidence="3" id="KW-1185">Reference proteome</keyword>
<dbReference type="Gene3D" id="3.40.50.410">
    <property type="entry name" value="von Willebrand factor, type A domain"/>
    <property type="match status" value="1"/>
</dbReference>
<dbReference type="InterPro" id="IPR002035">
    <property type="entry name" value="VWF_A"/>
</dbReference>
<organism evidence="2 3">
    <name type="scientific">Streptomyces eurythermus</name>
    <dbReference type="NCBI Taxonomy" id="42237"/>
    <lineage>
        <taxon>Bacteria</taxon>
        <taxon>Bacillati</taxon>
        <taxon>Actinomycetota</taxon>
        <taxon>Actinomycetes</taxon>
        <taxon>Kitasatosporales</taxon>
        <taxon>Streptomycetaceae</taxon>
        <taxon>Streptomyces</taxon>
    </lineage>
</organism>
<dbReference type="EMBL" id="JBICBM010000008">
    <property type="protein sequence ID" value="MFF9883811.1"/>
    <property type="molecule type" value="Genomic_DNA"/>
</dbReference>
<dbReference type="InterPro" id="IPR036465">
    <property type="entry name" value="vWFA_dom_sf"/>
</dbReference>
<dbReference type="Pfam" id="PF00092">
    <property type="entry name" value="VWA"/>
    <property type="match status" value="1"/>
</dbReference>
<name>A0ABW6YZG6_9ACTN</name>
<accession>A0ABW6YZG6</accession>
<sequence>MGGVVPAVGRWTAHGGQGERQTVVRFGGRPLAERTVTVRGPADLKALAGFVAEDGYDGSTAVWSALDHGYRTAERALRADPGRLVSIVLMTDDENNAGIGPAAFAARHRSRPADVRAVRTYPVGFGDADADALRRAAELTGGRLVDVRTSSLSTAFKEIRLFLTAPGGAPGGAR</sequence>
<evidence type="ECO:0000313" key="2">
    <source>
        <dbReference type="EMBL" id="MFF9883811.1"/>
    </source>
</evidence>
<dbReference type="RefSeq" id="WP_106980596.1">
    <property type="nucleotide sequence ID" value="NZ_JBFACJ010000004.1"/>
</dbReference>
<feature type="domain" description="VWFA" evidence="1">
    <location>
        <begin position="22"/>
        <end position="147"/>
    </location>
</feature>
<protein>
    <submittedName>
        <fullName evidence="2">VWA domain-containing protein</fullName>
    </submittedName>
</protein>
<evidence type="ECO:0000259" key="1">
    <source>
        <dbReference type="Pfam" id="PF00092"/>
    </source>
</evidence>
<dbReference type="SUPFAM" id="SSF53300">
    <property type="entry name" value="vWA-like"/>
    <property type="match status" value="1"/>
</dbReference>
<gene>
    <name evidence="2" type="ORF">ACF1HC_19730</name>
</gene>
<reference evidence="2 3" key="1">
    <citation type="submission" date="2024-10" db="EMBL/GenBank/DDBJ databases">
        <title>The Natural Products Discovery Center: Release of the First 8490 Sequenced Strains for Exploring Actinobacteria Biosynthetic Diversity.</title>
        <authorList>
            <person name="Kalkreuter E."/>
            <person name="Kautsar S.A."/>
            <person name="Yang D."/>
            <person name="Bader C.D."/>
            <person name="Teijaro C.N."/>
            <person name="Fluegel L."/>
            <person name="Davis C.M."/>
            <person name="Simpson J.R."/>
            <person name="Lauterbach L."/>
            <person name="Steele A.D."/>
            <person name="Gui C."/>
            <person name="Meng S."/>
            <person name="Li G."/>
            <person name="Viehrig K."/>
            <person name="Ye F."/>
            <person name="Su P."/>
            <person name="Kiefer A.F."/>
            <person name="Nichols A."/>
            <person name="Cepeda A.J."/>
            <person name="Yan W."/>
            <person name="Fan B."/>
            <person name="Jiang Y."/>
            <person name="Adhikari A."/>
            <person name="Zheng C.-J."/>
            <person name="Schuster L."/>
            <person name="Cowan T.M."/>
            <person name="Smanski M.J."/>
            <person name="Chevrette M.G."/>
            <person name="De Carvalho L.P.S."/>
            <person name="Shen B."/>
        </authorList>
    </citation>
    <scope>NUCLEOTIDE SEQUENCE [LARGE SCALE GENOMIC DNA]</scope>
    <source>
        <strain evidence="2 3">NPDC013366</strain>
    </source>
</reference>
<evidence type="ECO:0000313" key="3">
    <source>
        <dbReference type="Proteomes" id="UP001603418"/>
    </source>
</evidence>
<proteinExistence type="predicted"/>